<evidence type="ECO:0000313" key="3">
    <source>
        <dbReference type="Proteomes" id="UP001220670"/>
    </source>
</evidence>
<dbReference type="AlphaFoldDB" id="A0AAJ1HXS8"/>
<evidence type="ECO:0000313" key="2">
    <source>
        <dbReference type="EMBL" id="MDC2830355.1"/>
    </source>
</evidence>
<dbReference type="NCBIfam" id="NF005585">
    <property type="entry name" value="PRK07283.1"/>
    <property type="match status" value="1"/>
</dbReference>
<sequence length="108" mass="11870">MTTSKQQLLNMLGLARRAGQITAGEGLVLKSIRAHQARVVFLACDAGKSTVKQFINKCQYYQIPLITMFTKAELSQAIGQKRTVIAVEQAGFAKRIIELANDAEETTN</sequence>
<gene>
    <name evidence="2" type="ORF">PO250_08625</name>
</gene>
<proteinExistence type="predicted"/>
<dbReference type="Gene3D" id="3.30.1330.30">
    <property type="match status" value="1"/>
</dbReference>
<dbReference type="Proteomes" id="UP001220670">
    <property type="component" value="Unassembled WGS sequence"/>
</dbReference>
<dbReference type="InterPro" id="IPR029064">
    <property type="entry name" value="Ribosomal_eL30-like_sf"/>
</dbReference>
<comment type="caution">
    <text evidence="2">The sequence shown here is derived from an EMBL/GenBank/DDBJ whole genome shotgun (WGS) entry which is preliminary data.</text>
</comment>
<dbReference type="SUPFAM" id="SSF55315">
    <property type="entry name" value="L30e-like"/>
    <property type="match status" value="1"/>
</dbReference>
<evidence type="ECO:0000259" key="1">
    <source>
        <dbReference type="Pfam" id="PF01248"/>
    </source>
</evidence>
<reference evidence="2" key="1">
    <citation type="submission" date="2023-01" db="EMBL/GenBank/DDBJ databases">
        <title>Genome analysis of 13 Lactobacillus isolated from gut of wild boar.</title>
        <authorList>
            <person name="Papp P."/>
            <person name="Libisch B."/>
            <person name="Nagy T."/>
            <person name="Olasz F."/>
        </authorList>
    </citation>
    <scope>NUCLEOTIDE SEQUENCE</scope>
    <source>
        <strain evidence="2">F146</strain>
    </source>
</reference>
<name>A0AAJ1HXS8_LIMMU</name>
<dbReference type="RefSeq" id="WP_272209426.1">
    <property type="nucleotide sequence ID" value="NZ_JAQOMV010000033.1"/>
</dbReference>
<accession>A0AAJ1HXS8</accession>
<organism evidence="2 3">
    <name type="scientific">Limosilactobacillus mucosae</name>
    <name type="common">Lactobacillus mucosae</name>
    <dbReference type="NCBI Taxonomy" id="97478"/>
    <lineage>
        <taxon>Bacteria</taxon>
        <taxon>Bacillati</taxon>
        <taxon>Bacillota</taxon>
        <taxon>Bacilli</taxon>
        <taxon>Lactobacillales</taxon>
        <taxon>Lactobacillaceae</taxon>
        <taxon>Limosilactobacillus</taxon>
    </lineage>
</organism>
<protein>
    <submittedName>
        <fullName evidence="2">YlxQ-related RNA-binding protein</fullName>
    </submittedName>
</protein>
<dbReference type="EMBL" id="JAQONE010000025">
    <property type="protein sequence ID" value="MDC2830355.1"/>
    <property type="molecule type" value="Genomic_DNA"/>
</dbReference>
<dbReference type="Pfam" id="PF01248">
    <property type="entry name" value="Ribosomal_L7Ae"/>
    <property type="match status" value="1"/>
</dbReference>
<feature type="domain" description="Ribosomal protein eL8/eL30/eS12/Gadd45" evidence="1">
    <location>
        <begin position="8"/>
        <end position="87"/>
    </location>
</feature>
<dbReference type="InterPro" id="IPR004038">
    <property type="entry name" value="Ribosomal_eL8/eL30/eS12/Gad45"/>
</dbReference>